<sequence length="257" mass="26887">MDWEDGMLAHASGDNDKVDDKGDTVDVADSVVTLVVMGMDVDEDMTDVVVVVAGVVGKILYVSTVDVLDDSDKPAAVVELLEEMLPKISNRGLLVDAEDALAESVLEPKSAQPLVVLAILVALLTVSLAHQGADLDNDDDDDDNKDDSESAGGGLLRGKAVSVELYVVAVSETDDDTARAELLRGVVVDDVAAVELVVAEDLPKKLSFVDDEGDTLLVLSVAVAVAVEVLLLVLRDLRVGLLLVGLGALDVGDTNDC</sequence>
<dbReference type="EMBL" id="JANBOH010000152">
    <property type="protein sequence ID" value="KAJ1644629.1"/>
    <property type="molecule type" value="Genomic_DNA"/>
</dbReference>
<feature type="region of interest" description="Disordered" evidence="1">
    <location>
        <begin position="134"/>
        <end position="153"/>
    </location>
</feature>
<proteinExistence type="predicted"/>
<organism evidence="2 3">
    <name type="scientific">Coemansia asiatica</name>
    <dbReference type="NCBI Taxonomy" id="1052880"/>
    <lineage>
        <taxon>Eukaryota</taxon>
        <taxon>Fungi</taxon>
        <taxon>Fungi incertae sedis</taxon>
        <taxon>Zoopagomycota</taxon>
        <taxon>Kickxellomycotina</taxon>
        <taxon>Kickxellomycetes</taxon>
        <taxon>Kickxellales</taxon>
        <taxon>Kickxellaceae</taxon>
        <taxon>Coemansia</taxon>
    </lineage>
</organism>
<evidence type="ECO:0000313" key="2">
    <source>
        <dbReference type="EMBL" id="KAJ1644629.1"/>
    </source>
</evidence>
<comment type="caution">
    <text evidence="2">The sequence shown here is derived from an EMBL/GenBank/DDBJ whole genome shotgun (WGS) entry which is preliminary data.</text>
</comment>
<protein>
    <submittedName>
        <fullName evidence="2">Uncharacterized protein</fullName>
    </submittedName>
</protein>
<keyword evidence="3" id="KW-1185">Reference proteome</keyword>
<gene>
    <name evidence="2" type="ORF">LPJ64_003705</name>
</gene>
<name>A0A9W7XHF0_9FUNG</name>
<evidence type="ECO:0000313" key="3">
    <source>
        <dbReference type="Proteomes" id="UP001145021"/>
    </source>
</evidence>
<evidence type="ECO:0000256" key="1">
    <source>
        <dbReference type="SAM" id="MobiDB-lite"/>
    </source>
</evidence>
<feature type="compositionally biased region" description="Acidic residues" evidence="1">
    <location>
        <begin position="135"/>
        <end position="146"/>
    </location>
</feature>
<dbReference type="Proteomes" id="UP001145021">
    <property type="component" value="Unassembled WGS sequence"/>
</dbReference>
<reference evidence="2" key="1">
    <citation type="submission" date="2022-07" db="EMBL/GenBank/DDBJ databases">
        <title>Phylogenomic reconstructions and comparative analyses of Kickxellomycotina fungi.</title>
        <authorList>
            <person name="Reynolds N.K."/>
            <person name="Stajich J.E."/>
            <person name="Barry K."/>
            <person name="Grigoriev I.V."/>
            <person name="Crous P."/>
            <person name="Smith M.E."/>
        </authorList>
    </citation>
    <scope>NUCLEOTIDE SEQUENCE</scope>
    <source>
        <strain evidence="2">NBRC 105413</strain>
    </source>
</reference>
<feature type="compositionally biased region" description="Basic and acidic residues" evidence="1">
    <location>
        <begin position="13"/>
        <end position="22"/>
    </location>
</feature>
<dbReference type="AlphaFoldDB" id="A0A9W7XHF0"/>
<accession>A0A9W7XHF0</accession>
<feature type="region of interest" description="Disordered" evidence="1">
    <location>
        <begin position="1"/>
        <end position="22"/>
    </location>
</feature>